<dbReference type="InterPro" id="IPR036983">
    <property type="entry name" value="AIM24_sf"/>
</dbReference>
<dbReference type="FunFam" id="3.60.160.10:FF:000001">
    <property type="entry name" value="Altered inheritance of mitochondria protein 24, mitochondrial"/>
    <property type="match status" value="1"/>
</dbReference>
<dbReference type="InterPro" id="IPR002838">
    <property type="entry name" value="AIM24"/>
</dbReference>
<dbReference type="InterPro" id="IPR016031">
    <property type="entry name" value="Trp_RNA-bd_attenuator-like_dom"/>
</dbReference>
<organism evidence="7 8">
    <name type="scientific">Echria macrotheca</name>
    <dbReference type="NCBI Taxonomy" id="438768"/>
    <lineage>
        <taxon>Eukaryota</taxon>
        <taxon>Fungi</taxon>
        <taxon>Dikarya</taxon>
        <taxon>Ascomycota</taxon>
        <taxon>Pezizomycotina</taxon>
        <taxon>Sordariomycetes</taxon>
        <taxon>Sordariomycetidae</taxon>
        <taxon>Sordariales</taxon>
        <taxon>Schizotheciaceae</taxon>
        <taxon>Echria</taxon>
    </lineage>
</organism>
<evidence type="ECO:0000256" key="1">
    <source>
        <dbReference type="ARBA" id="ARBA00004173"/>
    </source>
</evidence>
<dbReference type="PANTHER" id="PTHR36959">
    <property type="entry name" value="ALTERED INHERITANCE OF MITOCHONDRIA PROTEIN 24, MITOCHONDRIAL"/>
    <property type="match status" value="1"/>
</dbReference>
<comment type="similarity">
    <text evidence="2 6">Belongs to the AIM24 family.</text>
</comment>
<evidence type="ECO:0000256" key="3">
    <source>
        <dbReference type="ARBA" id="ARBA00013287"/>
    </source>
</evidence>
<keyword evidence="8" id="KW-1185">Reference proteome</keyword>
<dbReference type="GO" id="GO:0005743">
    <property type="term" value="C:mitochondrial inner membrane"/>
    <property type="evidence" value="ECO:0007669"/>
    <property type="project" value="TreeGrafter"/>
</dbReference>
<comment type="subcellular location">
    <subcellularLocation>
        <location evidence="1 6">Mitochondrion</location>
    </subcellularLocation>
</comment>
<evidence type="ECO:0000256" key="4">
    <source>
        <dbReference type="ARBA" id="ARBA00022946"/>
    </source>
</evidence>
<proteinExistence type="inferred from homology"/>
<comment type="caution">
    <text evidence="7">The sequence shown here is derived from an EMBL/GenBank/DDBJ whole genome shotgun (WGS) entry which is preliminary data.</text>
</comment>
<dbReference type="EMBL" id="MU839847">
    <property type="protein sequence ID" value="KAK1750447.1"/>
    <property type="molecule type" value="Genomic_DNA"/>
</dbReference>
<protein>
    <recommendedName>
        <fullName evidence="3 6">Altered inheritance of mitochondria protein 24, mitochondrial</fullName>
    </recommendedName>
</protein>
<evidence type="ECO:0000256" key="2">
    <source>
        <dbReference type="ARBA" id="ARBA00009322"/>
    </source>
</evidence>
<dbReference type="AlphaFoldDB" id="A0AAJ0F1X1"/>
<keyword evidence="4" id="KW-0809">Transit peptide</keyword>
<evidence type="ECO:0000256" key="6">
    <source>
        <dbReference type="RuleBase" id="RU363045"/>
    </source>
</evidence>
<dbReference type="Pfam" id="PF01987">
    <property type="entry name" value="AIM24"/>
    <property type="match status" value="1"/>
</dbReference>
<accession>A0AAJ0F1X1</accession>
<evidence type="ECO:0000313" key="8">
    <source>
        <dbReference type="Proteomes" id="UP001239445"/>
    </source>
</evidence>
<dbReference type="PANTHER" id="PTHR36959:SF2">
    <property type="entry name" value="ALTERED INHERITANCE OF MITOCHONDRIA PROTEIN 24, MITOCHONDRIAL"/>
    <property type="match status" value="1"/>
</dbReference>
<reference evidence="7" key="1">
    <citation type="submission" date="2023-06" db="EMBL/GenBank/DDBJ databases">
        <title>Genome-scale phylogeny and comparative genomics of the fungal order Sordariales.</title>
        <authorList>
            <consortium name="Lawrence Berkeley National Laboratory"/>
            <person name="Hensen N."/>
            <person name="Bonometti L."/>
            <person name="Westerberg I."/>
            <person name="Brannstrom I.O."/>
            <person name="Guillou S."/>
            <person name="Cros-Aarteil S."/>
            <person name="Calhoun S."/>
            <person name="Haridas S."/>
            <person name="Kuo A."/>
            <person name="Mondo S."/>
            <person name="Pangilinan J."/>
            <person name="Riley R."/>
            <person name="Labutti K."/>
            <person name="Andreopoulos B."/>
            <person name="Lipzen A."/>
            <person name="Chen C."/>
            <person name="Yanf M."/>
            <person name="Daum C."/>
            <person name="Ng V."/>
            <person name="Clum A."/>
            <person name="Steindorff A."/>
            <person name="Ohm R."/>
            <person name="Martin F."/>
            <person name="Silar P."/>
            <person name="Natvig D."/>
            <person name="Lalanne C."/>
            <person name="Gautier V."/>
            <person name="Ament-Velasquez S.L."/>
            <person name="Kruys A."/>
            <person name="Hutchinson M.I."/>
            <person name="Powell A.J."/>
            <person name="Barry K."/>
            <person name="Miller A.N."/>
            <person name="Grigoriev I.V."/>
            <person name="Debuchy R."/>
            <person name="Gladieux P."/>
            <person name="Thoren M.H."/>
            <person name="Johannesson H."/>
        </authorList>
    </citation>
    <scope>NUCLEOTIDE SEQUENCE</scope>
    <source>
        <strain evidence="7">PSN4</strain>
    </source>
</reference>
<evidence type="ECO:0000313" key="7">
    <source>
        <dbReference type="EMBL" id="KAK1750447.1"/>
    </source>
</evidence>
<dbReference type="GO" id="GO:0007007">
    <property type="term" value="P:inner mitochondrial membrane organization"/>
    <property type="evidence" value="ECO:0007669"/>
    <property type="project" value="TreeGrafter"/>
</dbReference>
<gene>
    <name evidence="7" type="ORF">QBC47DRAFT_407103</name>
</gene>
<dbReference type="SUPFAM" id="SSF51219">
    <property type="entry name" value="TRAP-like"/>
    <property type="match status" value="1"/>
</dbReference>
<keyword evidence="5 6" id="KW-0496">Mitochondrion</keyword>
<name>A0AAJ0F1X1_9PEZI</name>
<dbReference type="Gene3D" id="3.60.160.10">
    <property type="entry name" value="Mitochondrial biogenesis AIM24"/>
    <property type="match status" value="1"/>
</dbReference>
<dbReference type="Proteomes" id="UP001239445">
    <property type="component" value="Unassembled WGS sequence"/>
</dbReference>
<evidence type="ECO:0000256" key="5">
    <source>
        <dbReference type="ARBA" id="ARBA00023128"/>
    </source>
</evidence>
<sequence length="386" mass="41962">MRGSMPVVRASRSARIATRANRGFVCWQCRSIQISAAPTTESRPVDAFGAYPGASRDSADARFEILGSPYSLLSVSLSASQRLYTRRGTLVSVAGKVENAQSTLSILSPLRRAFLGIPFLYQRVSSTSPITALIGTKSPTATFSVLHLDGTTDWMVAQRNALLAWTGHNLTVSPRIHTGLSLAHWGNSYLTGRGLVALSSPGHIYELTLDEGEEIVLHPSHVVAYSVNKNPPLPFRLKSLRLQIPGIPESITAAAGTLVPEGVSRFWKAMRDTGTYKAIARLLFGLRTAARRSIWGDRLFLQFHGPATILMSSRGVRVRDVLTRDDVNEIADTEAGVVPAAVELATKPKVIEKKVEDVPVAFHVATVGKDGKVKLEEAKDLNEFVR</sequence>